<comment type="caution">
    <text evidence="2">The sequence shown here is derived from an EMBL/GenBank/DDBJ whole genome shotgun (WGS) entry which is preliminary data.</text>
</comment>
<gene>
    <name evidence="2" type="ORF">CCMP2556_LOCUS35881</name>
</gene>
<feature type="region of interest" description="Disordered" evidence="1">
    <location>
        <begin position="160"/>
        <end position="182"/>
    </location>
</feature>
<evidence type="ECO:0000256" key="1">
    <source>
        <dbReference type="SAM" id="MobiDB-lite"/>
    </source>
</evidence>
<accession>A0ABP0PA63</accession>
<keyword evidence="3" id="KW-1185">Reference proteome</keyword>
<name>A0ABP0PA63_9DINO</name>
<evidence type="ECO:0000313" key="3">
    <source>
        <dbReference type="Proteomes" id="UP001642484"/>
    </source>
</evidence>
<protein>
    <recommendedName>
        <fullName evidence="4">C3H1-type domain-containing protein</fullName>
    </recommendedName>
</protein>
<sequence length="182" mass="19881">MCSPRSCPMDEEILEFRLTERATFLEFLPERHDLARCISAPELLGGGFCRADEKASSLKDTMDATGCFERLTTCSTAVDAREALHGDNDVSGEVEAMPDSPSASDLCDVYSMQSSQGSALHSQGLCKPCTWFWRPGSCTRGMDCNHCHLCPPGSLREMTRQHRKLGAKGSQARQKRGTTSAG</sequence>
<proteinExistence type="predicted"/>
<evidence type="ECO:0008006" key="4">
    <source>
        <dbReference type="Google" id="ProtNLM"/>
    </source>
</evidence>
<reference evidence="2 3" key="1">
    <citation type="submission" date="2024-02" db="EMBL/GenBank/DDBJ databases">
        <authorList>
            <person name="Chen Y."/>
            <person name="Shah S."/>
            <person name="Dougan E. K."/>
            <person name="Thang M."/>
            <person name="Chan C."/>
        </authorList>
    </citation>
    <scope>NUCLEOTIDE SEQUENCE [LARGE SCALE GENOMIC DNA]</scope>
</reference>
<dbReference type="EMBL" id="CAXAMN010022807">
    <property type="protein sequence ID" value="CAK9072941.1"/>
    <property type="molecule type" value="Genomic_DNA"/>
</dbReference>
<dbReference type="Proteomes" id="UP001642484">
    <property type="component" value="Unassembled WGS sequence"/>
</dbReference>
<organism evidence="2 3">
    <name type="scientific">Durusdinium trenchii</name>
    <dbReference type="NCBI Taxonomy" id="1381693"/>
    <lineage>
        <taxon>Eukaryota</taxon>
        <taxon>Sar</taxon>
        <taxon>Alveolata</taxon>
        <taxon>Dinophyceae</taxon>
        <taxon>Suessiales</taxon>
        <taxon>Symbiodiniaceae</taxon>
        <taxon>Durusdinium</taxon>
    </lineage>
</organism>
<evidence type="ECO:0000313" key="2">
    <source>
        <dbReference type="EMBL" id="CAK9072941.1"/>
    </source>
</evidence>